<evidence type="ECO:0000256" key="1">
    <source>
        <dbReference type="ARBA" id="ARBA00005306"/>
    </source>
</evidence>
<dbReference type="SUPFAM" id="SSF50715">
    <property type="entry name" value="Ribosomal protein L25-like"/>
    <property type="match status" value="1"/>
</dbReference>
<dbReference type="SUPFAM" id="SSF89095">
    <property type="entry name" value="GatB/YqeY motif"/>
    <property type="match status" value="1"/>
</dbReference>
<dbReference type="OrthoDB" id="9807503at2"/>
<feature type="compositionally biased region" description="Basic and acidic residues" evidence="16">
    <location>
        <begin position="594"/>
        <end position="604"/>
    </location>
</feature>
<keyword evidence="7 14" id="KW-0067">ATP-binding</keyword>
<dbReference type="InterPro" id="IPR014729">
    <property type="entry name" value="Rossmann-like_a/b/a_fold"/>
</dbReference>
<comment type="subcellular location">
    <subcellularLocation>
        <location evidence="14">Cytoplasm</location>
    </subcellularLocation>
</comment>
<feature type="short sequence motif" description="'KMSKS' region" evidence="14">
    <location>
        <begin position="286"/>
        <end position="290"/>
    </location>
</feature>
<evidence type="ECO:0000256" key="12">
    <source>
        <dbReference type="ARBA" id="ARBA00047913"/>
    </source>
</evidence>
<evidence type="ECO:0000259" key="17">
    <source>
        <dbReference type="SMART" id="SM00845"/>
    </source>
</evidence>
<feature type="binding site" evidence="14">
    <location>
        <begin position="59"/>
        <end position="65"/>
    </location>
    <ligand>
        <name>ATP</name>
        <dbReference type="ChEBI" id="CHEBI:30616"/>
    </ligand>
</feature>
<evidence type="ECO:0000256" key="5">
    <source>
        <dbReference type="ARBA" id="ARBA00022598"/>
    </source>
</evidence>
<evidence type="ECO:0000256" key="3">
    <source>
        <dbReference type="ARBA" id="ARBA00011123"/>
    </source>
</evidence>
<dbReference type="PANTHER" id="PTHR43097">
    <property type="entry name" value="GLUTAMINE-TRNA LIGASE"/>
    <property type="match status" value="1"/>
</dbReference>
<evidence type="ECO:0000256" key="2">
    <source>
        <dbReference type="ARBA" id="ARBA00005594"/>
    </source>
</evidence>
<proteinExistence type="inferred from homology"/>
<evidence type="ECO:0000313" key="18">
    <source>
        <dbReference type="EMBL" id="AKT40118.1"/>
    </source>
</evidence>
<dbReference type="Pfam" id="PF02637">
    <property type="entry name" value="GatB_Yqey"/>
    <property type="match status" value="1"/>
</dbReference>
<dbReference type="RefSeq" id="WP_050432098.1">
    <property type="nucleotide sequence ID" value="NZ_CP012159.1"/>
</dbReference>
<dbReference type="GO" id="GO:0006424">
    <property type="term" value="P:glutamyl-tRNA aminoacylation"/>
    <property type="evidence" value="ECO:0007669"/>
    <property type="project" value="UniProtKB-UniRule"/>
</dbReference>
<feature type="region of interest" description="Disordered" evidence="16">
    <location>
        <begin position="578"/>
        <end position="633"/>
    </location>
</feature>
<dbReference type="GO" id="GO:0050566">
    <property type="term" value="F:asparaginyl-tRNA synthase (glutamine-hydrolyzing) activity"/>
    <property type="evidence" value="ECO:0007669"/>
    <property type="project" value="RHEA"/>
</dbReference>
<dbReference type="Gene3D" id="2.40.240.10">
    <property type="entry name" value="Ribosomal Protein L25, Chain P"/>
    <property type="match status" value="2"/>
</dbReference>
<comment type="similarity">
    <text evidence="2 14 15">Belongs to the class-I aminoacyl-tRNA synthetase family.</text>
</comment>
<dbReference type="GO" id="GO:0004819">
    <property type="term" value="F:glutamine-tRNA ligase activity"/>
    <property type="evidence" value="ECO:0007669"/>
    <property type="project" value="UniProtKB-UniRule"/>
</dbReference>
<dbReference type="FunFam" id="1.10.10.410:FF:000001">
    <property type="entry name" value="Aspartyl/glutamyl-tRNA(Asn/Gln) amidotransferase subunit B"/>
    <property type="match status" value="1"/>
</dbReference>
<dbReference type="Proteomes" id="UP000067626">
    <property type="component" value="Chromosome"/>
</dbReference>
<evidence type="ECO:0000313" key="19">
    <source>
        <dbReference type="Proteomes" id="UP000067626"/>
    </source>
</evidence>
<dbReference type="Pfam" id="PF20974">
    <property type="entry name" value="tRNA-synt_1c_C2"/>
    <property type="match status" value="1"/>
</dbReference>
<dbReference type="STRING" id="52.CMC5_042710"/>
<dbReference type="GO" id="GO:0005524">
    <property type="term" value="F:ATP binding"/>
    <property type="evidence" value="ECO:0007669"/>
    <property type="project" value="UniProtKB-UniRule"/>
</dbReference>
<evidence type="ECO:0000256" key="9">
    <source>
        <dbReference type="ARBA" id="ARBA00023146"/>
    </source>
</evidence>
<dbReference type="HAMAP" id="MF_00126">
    <property type="entry name" value="Gln_tRNA_synth"/>
    <property type="match status" value="1"/>
</dbReference>
<dbReference type="PROSITE" id="PS00178">
    <property type="entry name" value="AA_TRNA_LIGASE_I"/>
    <property type="match status" value="1"/>
</dbReference>
<dbReference type="GO" id="GO:0006425">
    <property type="term" value="P:glutaminyl-tRNA aminoacylation"/>
    <property type="evidence" value="ECO:0007669"/>
    <property type="project" value="UniProtKB-UniRule"/>
</dbReference>
<dbReference type="InterPro" id="IPR018027">
    <property type="entry name" value="Asn/Gln_amidotransferase"/>
</dbReference>
<gene>
    <name evidence="14 18" type="primary">glnS</name>
    <name evidence="18" type="ORF">CMC5_042710</name>
</gene>
<evidence type="ECO:0000256" key="11">
    <source>
        <dbReference type="ARBA" id="ARBA00047380"/>
    </source>
</evidence>
<dbReference type="Pfam" id="PF00749">
    <property type="entry name" value="tRNA-synt_1c"/>
    <property type="match status" value="1"/>
</dbReference>
<evidence type="ECO:0000256" key="7">
    <source>
        <dbReference type="ARBA" id="ARBA00022840"/>
    </source>
</evidence>
<name>A0A0K1EHR4_CHOCO</name>
<dbReference type="PATRIC" id="fig|52.7.peg.4700"/>
<feature type="compositionally biased region" description="Low complexity" evidence="16">
    <location>
        <begin position="16"/>
        <end position="26"/>
    </location>
</feature>
<dbReference type="InterPro" id="IPR049437">
    <property type="entry name" value="tRNA-synt_1c_C2"/>
</dbReference>
<dbReference type="NCBIfam" id="TIGR00440">
    <property type="entry name" value="glnS"/>
    <property type="match status" value="1"/>
</dbReference>
<feature type="binding site" evidence="14">
    <location>
        <position position="249"/>
    </location>
    <ligand>
        <name>ATP</name>
        <dbReference type="ChEBI" id="CHEBI:30616"/>
    </ligand>
</feature>
<dbReference type="SMART" id="SM00845">
    <property type="entry name" value="GatB_Yqey"/>
    <property type="match status" value="1"/>
</dbReference>
<feature type="binding site" evidence="14">
    <location>
        <position position="85"/>
    </location>
    <ligand>
        <name>L-glutamine</name>
        <dbReference type="ChEBI" id="CHEBI:58359"/>
    </ligand>
</feature>
<dbReference type="Gene3D" id="1.10.10.410">
    <property type="match status" value="1"/>
</dbReference>
<feature type="region of interest" description="Disordered" evidence="16">
    <location>
        <begin position="1"/>
        <end position="26"/>
    </location>
</feature>
<keyword evidence="8 14" id="KW-0648">Protein biosynthesis</keyword>
<comment type="function">
    <text evidence="10">Allows the formation of correctly charged Asn-tRNA(Asn) or Gln-tRNA(Gln) through the transamidation of misacylated Asp-tRNA(Asn) or Glu-tRNA(Gln) in organisms which lack either or both of asparaginyl-tRNA or glutaminyl-tRNA synthetases. The reaction takes place in the presence of glutamine and ATP through an activated phospho-Asp-tRNA(Asn) or phospho-Glu-tRNA(Gln).</text>
</comment>
<dbReference type="InterPro" id="IPR020058">
    <property type="entry name" value="Glu/Gln-tRNA-synth_Ib_cat-dom"/>
</dbReference>
<comment type="subunit">
    <text evidence="3">Heterotrimer of A, B and C subunits.</text>
</comment>
<reference evidence="18 19" key="1">
    <citation type="submission" date="2015-07" db="EMBL/GenBank/DDBJ databases">
        <title>Genome analysis of myxobacterium Chondromyces crocatus Cm c5 reveals a high potential for natural compound synthesis and the genetic basis for the loss of fruiting body formation.</title>
        <authorList>
            <person name="Zaburannyi N."/>
            <person name="Bunk B."/>
            <person name="Maier J."/>
            <person name="Overmann J."/>
            <person name="Mueller R."/>
        </authorList>
    </citation>
    <scope>NUCLEOTIDE SEQUENCE [LARGE SCALE GENOMIC DNA]</scope>
    <source>
        <strain evidence="18 19">Cm c5</strain>
    </source>
</reference>
<dbReference type="GO" id="GO:0050567">
    <property type="term" value="F:glutaminyl-tRNA synthase (glutamine-hydrolyzing) activity"/>
    <property type="evidence" value="ECO:0007669"/>
    <property type="project" value="RHEA"/>
</dbReference>
<keyword evidence="5 14" id="KW-0436">Ligase</keyword>
<dbReference type="InterPro" id="IPR004514">
    <property type="entry name" value="Gln-tRNA-synth"/>
</dbReference>
<feature type="compositionally biased region" description="Low complexity" evidence="16">
    <location>
        <begin position="578"/>
        <end position="593"/>
    </location>
</feature>
<dbReference type="InterPro" id="IPR050132">
    <property type="entry name" value="Gln/Glu-tRNA_Ligase"/>
</dbReference>
<dbReference type="FunFam" id="3.40.50.620:FF:000037">
    <property type="entry name" value="Glutamine--tRNA ligase cytoplasmic"/>
    <property type="match status" value="1"/>
</dbReference>
<comment type="subunit">
    <text evidence="14">Monomer.</text>
</comment>
<dbReference type="KEGG" id="ccro:CMC5_042710"/>
<sequence length="799" mass="88032">MSTTSEPGASPSPKGPADASTASSTPSNFIREIIEEDLRTGRRDRVVTRFPPEPNGYLHIGHAKAICLNFGMAREFGGVCHLRLDDTNPTTEDIEFVEAIQRDVRWLGFDWAEKKFHASDYYEQIYEFTEALILRGKAYVCSLSEEDTRKYRGTISEAGTPSPYRERTVEENLDLLRRMRKGEFPDGAHVVRAKIDMANPNMKLRDPPIVRIRHAHHFRTGDTWCIYPLYDFAHALSDWIEGITHSLCTLEFENNRELYDWFLEALELGNRPKQYEFARLNLTYMLMSKRKLLQLVEKKFVSGWDDPRMWTIAGLRRRGYTPEAVRNLCERVGVAKTNSVVDVALLDHVVREDLSPRSPRVMCVLNPLKVVIESWAEGEVEQLDAPYWPADIGKEGSRKVPLSREIYIERDDFMENPPKDWHRLAPGGEVRLRHGYVIRCTAVEKDETTGEIVALRCTHDPASRGGGGRKVKGTIHWVSVAHAQEVEVRLYDRLFAVEQPGVAEDITTELNSNSLVVVRGRAEPSLAEAKAGEHVQFERLGFFFVDPVDSRDGAPIFNRTVALKDSWSKQSASAGKAATEAATGASSSTATSEKGSKSESKSAEAKAGTPKGTAPKASAELSPEAQAVRDKHGITPEEARILTGDLDLLALFEAAVAAHPSPKGVAKWVVNEVRRELKGGSAKALPFTGAALGELVALVEAGTLSAPLGKEVLAELVREGGSPKAIVDKRGLTQISDSGAVETAVDAVLGENADAVARYRAGNQNVLGALVGLVMKRTGGKANPKLVNELLRKRLDSAG</sequence>
<dbReference type="InterPro" id="IPR003789">
    <property type="entry name" value="Asn/Gln_tRNA_amidoTrase-B-like"/>
</dbReference>
<feature type="binding site" evidence="14">
    <location>
        <position position="230"/>
    </location>
    <ligand>
        <name>L-glutamine</name>
        <dbReference type="ChEBI" id="CHEBI:58359"/>
    </ligand>
</feature>
<evidence type="ECO:0000256" key="13">
    <source>
        <dbReference type="ARBA" id="ARBA00048270"/>
    </source>
</evidence>
<dbReference type="EC" id="6.1.1.18" evidence="14"/>
<comment type="caution">
    <text evidence="14">Lacks conserved residue(s) required for the propagation of feature annotation.</text>
</comment>
<dbReference type="SUPFAM" id="SSF52374">
    <property type="entry name" value="Nucleotidylyl transferase"/>
    <property type="match status" value="1"/>
</dbReference>
<feature type="domain" description="Asn/Gln amidotransferase" evidence="17">
    <location>
        <begin position="650"/>
        <end position="795"/>
    </location>
</feature>
<accession>A0A0K1EHR4</accession>
<organism evidence="18 19">
    <name type="scientific">Chondromyces crocatus</name>
    <dbReference type="NCBI Taxonomy" id="52"/>
    <lineage>
        <taxon>Bacteria</taxon>
        <taxon>Pseudomonadati</taxon>
        <taxon>Myxococcota</taxon>
        <taxon>Polyangia</taxon>
        <taxon>Polyangiales</taxon>
        <taxon>Polyangiaceae</taxon>
        <taxon>Chondromyces</taxon>
    </lineage>
</organism>
<feature type="binding site" evidence="14">
    <location>
        <begin position="279"/>
        <end position="280"/>
    </location>
    <ligand>
        <name>ATP</name>
        <dbReference type="ChEBI" id="CHEBI:30616"/>
    </ligand>
</feature>
<dbReference type="CDD" id="cd00807">
    <property type="entry name" value="GlnRS_core"/>
    <property type="match status" value="1"/>
</dbReference>
<comment type="similarity">
    <text evidence="1">Belongs to the GatB/GatE family. GatB subfamily.</text>
</comment>
<keyword evidence="6 14" id="KW-0547">Nucleotide-binding</keyword>
<dbReference type="PANTHER" id="PTHR43097:SF5">
    <property type="entry name" value="GLUTAMATE--TRNA LIGASE"/>
    <property type="match status" value="1"/>
</dbReference>
<feature type="short sequence motif" description="'HIGH' region" evidence="14">
    <location>
        <begin position="52"/>
        <end position="62"/>
    </location>
</feature>
<dbReference type="InterPro" id="IPR023168">
    <property type="entry name" value="GatB_Yqey_C_2"/>
</dbReference>
<dbReference type="InterPro" id="IPR011035">
    <property type="entry name" value="Ribosomal_bL25/Gln-tRNA_synth"/>
</dbReference>
<feature type="binding site" evidence="14">
    <location>
        <begin position="287"/>
        <end position="289"/>
    </location>
    <ligand>
        <name>ATP</name>
        <dbReference type="ChEBI" id="CHEBI:30616"/>
    </ligand>
</feature>
<evidence type="ECO:0000256" key="16">
    <source>
        <dbReference type="SAM" id="MobiDB-lite"/>
    </source>
</evidence>
<evidence type="ECO:0000256" key="8">
    <source>
        <dbReference type="ARBA" id="ARBA00022917"/>
    </source>
</evidence>
<dbReference type="GO" id="GO:0005829">
    <property type="term" value="C:cytosol"/>
    <property type="evidence" value="ECO:0007669"/>
    <property type="project" value="TreeGrafter"/>
</dbReference>
<evidence type="ECO:0000256" key="4">
    <source>
        <dbReference type="ARBA" id="ARBA00022490"/>
    </source>
</evidence>
<protein>
    <recommendedName>
        <fullName evidence="14">Glutamine--tRNA ligase</fullName>
        <ecNumber evidence="14">6.1.1.18</ecNumber>
    </recommendedName>
    <alternativeName>
        <fullName evidence="14">Glutaminyl-tRNA synthetase</fullName>
        <shortName evidence="14">GlnRS</shortName>
    </alternativeName>
</protein>
<dbReference type="PRINTS" id="PR00987">
    <property type="entry name" value="TRNASYNTHGLU"/>
</dbReference>
<evidence type="ECO:0000256" key="10">
    <source>
        <dbReference type="ARBA" id="ARBA00024799"/>
    </source>
</evidence>
<dbReference type="InterPro" id="IPR000924">
    <property type="entry name" value="Glu/Gln-tRNA-synth"/>
</dbReference>
<feature type="binding site" evidence="14">
    <location>
        <begin position="53"/>
        <end position="55"/>
    </location>
    <ligand>
        <name>ATP</name>
        <dbReference type="ChEBI" id="CHEBI:30616"/>
    </ligand>
</feature>
<dbReference type="InterPro" id="IPR022861">
    <property type="entry name" value="Gln_tRNA_ligase_bac"/>
</dbReference>
<evidence type="ECO:0000256" key="15">
    <source>
        <dbReference type="RuleBase" id="RU363037"/>
    </source>
</evidence>
<comment type="catalytic activity">
    <reaction evidence="12">
        <text>L-glutamyl-tRNA(Gln) + L-glutamine + ATP + H2O = L-glutaminyl-tRNA(Gln) + L-glutamate + ADP + phosphate + H(+)</text>
        <dbReference type="Rhea" id="RHEA:17521"/>
        <dbReference type="Rhea" id="RHEA-COMP:9681"/>
        <dbReference type="Rhea" id="RHEA-COMP:9684"/>
        <dbReference type="ChEBI" id="CHEBI:15377"/>
        <dbReference type="ChEBI" id="CHEBI:15378"/>
        <dbReference type="ChEBI" id="CHEBI:29985"/>
        <dbReference type="ChEBI" id="CHEBI:30616"/>
        <dbReference type="ChEBI" id="CHEBI:43474"/>
        <dbReference type="ChEBI" id="CHEBI:58359"/>
        <dbReference type="ChEBI" id="CHEBI:78520"/>
        <dbReference type="ChEBI" id="CHEBI:78521"/>
        <dbReference type="ChEBI" id="CHEBI:456216"/>
    </reaction>
</comment>
<dbReference type="NCBIfam" id="NF011291">
    <property type="entry name" value="PRK14703.1"/>
    <property type="match status" value="1"/>
</dbReference>
<evidence type="ECO:0000256" key="6">
    <source>
        <dbReference type="ARBA" id="ARBA00022741"/>
    </source>
</evidence>
<dbReference type="InterPro" id="IPR020056">
    <property type="entry name" value="Rbsml_bL25/Gln-tRNA_synth_N"/>
</dbReference>
<comment type="catalytic activity">
    <reaction evidence="11">
        <text>L-aspartyl-tRNA(Asn) + L-glutamine + ATP + H2O = L-asparaginyl-tRNA(Asn) + L-glutamate + ADP + phosphate + 2 H(+)</text>
        <dbReference type="Rhea" id="RHEA:14513"/>
        <dbReference type="Rhea" id="RHEA-COMP:9674"/>
        <dbReference type="Rhea" id="RHEA-COMP:9677"/>
        <dbReference type="ChEBI" id="CHEBI:15377"/>
        <dbReference type="ChEBI" id="CHEBI:15378"/>
        <dbReference type="ChEBI" id="CHEBI:29985"/>
        <dbReference type="ChEBI" id="CHEBI:30616"/>
        <dbReference type="ChEBI" id="CHEBI:43474"/>
        <dbReference type="ChEBI" id="CHEBI:58359"/>
        <dbReference type="ChEBI" id="CHEBI:78515"/>
        <dbReference type="ChEBI" id="CHEBI:78516"/>
        <dbReference type="ChEBI" id="CHEBI:456216"/>
    </reaction>
</comment>
<dbReference type="InterPro" id="IPR020059">
    <property type="entry name" value="Glu/Gln-tRNA-synth_Ib_codon-bd"/>
</dbReference>
<dbReference type="AlphaFoldDB" id="A0A0K1EHR4"/>
<dbReference type="Gene3D" id="3.40.50.620">
    <property type="entry name" value="HUPs"/>
    <property type="match status" value="1"/>
</dbReference>
<keyword evidence="19" id="KW-1185">Reference proteome</keyword>
<comment type="catalytic activity">
    <reaction evidence="13 14">
        <text>tRNA(Gln) + L-glutamine + ATP = L-glutaminyl-tRNA(Gln) + AMP + diphosphate</text>
        <dbReference type="Rhea" id="RHEA:20121"/>
        <dbReference type="Rhea" id="RHEA-COMP:9662"/>
        <dbReference type="Rhea" id="RHEA-COMP:9681"/>
        <dbReference type="ChEBI" id="CHEBI:30616"/>
        <dbReference type="ChEBI" id="CHEBI:33019"/>
        <dbReference type="ChEBI" id="CHEBI:58359"/>
        <dbReference type="ChEBI" id="CHEBI:78442"/>
        <dbReference type="ChEBI" id="CHEBI:78521"/>
        <dbReference type="ChEBI" id="CHEBI:456215"/>
        <dbReference type="EC" id="6.1.1.18"/>
    </reaction>
</comment>
<keyword evidence="4 14" id="KW-0963">Cytoplasm</keyword>
<evidence type="ECO:0000256" key="14">
    <source>
        <dbReference type="HAMAP-Rule" id="MF_00126"/>
    </source>
</evidence>
<dbReference type="Pfam" id="PF03950">
    <property type="entry name" value="tRNA-synt_1c_C"/>
    <property type="match status" value="1"/>
</dbReference>
<dbReference type="InterPro" id="IPR001412">
    <property type="entry name" value="aa-tRNA-synth_I_CS"/>
</dbReference>
<dbReference type="EMBL" id="CP012159">
    <property type="protein sequence ID" value="AKT40118.1"/>
    <property type="molecule type" value="Genomic_DNA"/>
</dbReference>
<keyword evidence="9 14" id="KW-0030">Aminoacyl-tRNA synthetase</keyword>